<evidence type="ECO:0000256" key="1">
    <source>
        <dbReference type="ARBA" id="ARBA00022741"/>
    </source>
</evidence>
<dbReference type="PANTHER" id="PTHR19375">
    <property type="entry name" value="HEAT SHOCK PROTEIN 70KDA"/>
    <property type="match status" value="1"/>
</dbReference>
<dbReference type="EMBL" id="JBHRSB010000002">
    <property type="protein sequence ID" value="MFC2999863.1"/>
    <property type="molecule type" value="Genomic_DNA"/>
</dbReference>
<keyword evidence="1" id="KW-0547">Nucleotide-binding</keyword>
<reference evidence="4" key="1">
    <citation type="journal article" date="2019" name="Int. J. Syst. Evol. Microbiol.">
        <title>The Global Catalogue of Microorganisms (GCM) 10K type strain sequencing project: providing services to taxonomists for standard genome sequencing and annotation.</title>
        <authorList>
            <consortium name="The Broad Institute Genomics Platform"/>
            <consortium name="The Broad Institute Genome Sequencing Center for Infectious Disease"/>
            <person name="Wu L."/>
            <person name="Ma J."/>
        </authorList>
    </citation>
    <scope>NUCLEOTIDE SEQUENCE [LARGE SCALE GENOMIC DNA]</scope>
    <source>
        <strain evidence="4">CGMCC 1.16855</strain>
    </source>
</reference>
<dbReference type="CDD" id="cd10231">
    <property type="entry name" value="ASKHA_NBD_HSP70_YegD-like"/>
    <property type="match status" value="1"/>
</dbReference>
<dbReference type="InterPro" id="IPR042054">
    <property type="entry name" value="YegD-like"/>
</dbReference>
<organism evidence="3 4">
    <name type="scientific">Falsiroseomonas tokyonensis</name>
    <dbReference type="NCBI Taxonomy" id="430521"/>
    <lineage>
        <taxon>Bacteria</taxon>
        <taxon>Pseudomonadati</taxon>
        <taxon>Pseudomonadota</taxon>
        <taxon>Alphaproteobacteria</taxon>
        <taxon>Acetobacterales</taxon>
        <taxon>Roseomonadaceae</taxon>
        <taxon>Falsiroseomonas</taxon>
    </lineage>
</organism>
<dbReference type="Proteomes" id="UP001595420">
    <property type="component" value="Unassembled WGS sequence"/>
</dbReference>
<comment type="caution">
    <text evidence="3">The sequence shown here is derived from an EMBL/GenBank/DDBJ whole genome shotgun (WGS) entry which is preliminary data.</text>
</comment>
<dbReference type="InterPro" id="IPR013126">
    <property type="entry name" value="Hsp_70_fam"/>
</dbReference>
<evidence type="ECO:0000313" key="3">
    <source>
        <dbReference type="EMBL" id="MFC2999863.1"/>
    </source>
</evidence>
<gene>
    <name evidence="3" type="ORF">ACFOD3_08155</name>
</gene>
<name>A0ABV7BTJ2_9PROT</name>
<keyword evidence="2" id="KW-0067">ATP-binding</keyword>
<dbReference type="RefSeq" id="WP_216835942.1">
    <property type="nucleotide sequence ID" value="NZ_JAFNJS010000002.1"/>
</dbReference>
<keyword evidence="4" id="KW-1185">Reference proteome</keyword>
<proteinExistence type="predicted"/>
<accession>A0ABV7BTJ2</accession>
<evidence type="ECO:0000313" key="4">
    <source>
        <dbReference type="Proteomes" id="UP001595420"/>
    </source>
</evidence>
<dbReference type="Pfam" id="PF00012">
    <property type="entry name" value="HSP70"/>
    <property type="match status" value="2"/>
</dbReference>
<sequence length="411" mass="44262">MQPVIGIDFGTTNSVVTAQAADGSVRVLRHATEDVFRSVLCFWNGADGRTTHAAGPAAIEAYLDDPLEARLIMSMKSYLAQRSFQETRILGQSWALEPLVAVFLRALLAPFRDDLAGARVVVGRPVRFVGESADDALGEQRLRRAFALAGMEQVQVALEPAAAGQRFAQALDRPATVLVADFGGGTSDFSLLRFDPGPPRRVTALGHAGVGVAGDAFDFRIIDRVVSPLLGKGGTYRVTGTELPIPPAWYGSFARWHLLSLMRAPRIMRDIEAVARTAEHPEQLHRLVRLVKDEAGYALYRAVSTAKADLSRAEAATLRFRHADFEVAAEITRADFEGWIAPELAQMRAAVDAALADAALPAEAVDRVFLTGGSSLVPAVRRIFTDRFGEDRVVAGGEFVSVAEGLALMAA</sequence>
<evidence type="ECO:0000256" key="2">
    <source>
        <dbReference type="ARBA" id="ARBA00022840"/>
    </source>
</evidence>
<protein>
    <submittedName>
        <fullName evidence="3">Hsp70 family protein</fullName>
    </submittedName>
</protein>